<dbReference type="InterPro" id="IPR036291">
    <property type="entry name" value="NAD(P)-bd_dom_sf"/>
</dbReference>
<evidence type="ECO:0000256" key="2">
    <source>
        <dbReference type="ARBA" id="ARBA00011738"/>
    </source>
</evidence>
<sequence>MTAKILDGRALAQARSLELSGQVAAFTARHQVAPCLAAVLVGADPASKMYVESKARAAGRVGIRSETFHLAGDTTAGDYLALIDDLNRRADVHGILPQLPLPSQIDPQAVFERIDPDKDVDGLSPANAGRLALGRSRLIPATPLGILVLIDHAGTTVEGAEAVIVGRSNIVGKPTALLLLARHATVTICHSRTADLAAHTRRAGILVSAVGEPRLIRREMVRPGAVVIDVGNSHVAGKLVGDVDFEAVKGVASAITPVPGGVGPMTIAMLLENTLAAARLQAEGRP</sequence>
<keyword evidence="11 12" id="KW-0511">Multifunctional enzyme</keyword>
<evidence type="ECO:0000256" key="11">
    <source>
        <dbReference type="ARBA" id="ARBA00023268"/>
    </source>
</evidence>
<dbReference type="EMBL" id="VBAN01000206">
    <property type="protein sequence ID" value="TMI81492.1"/>
    <property type="molecule type" value="Genomic_DNA"/>
</dbReference>
<dbReference type="Gene3D" id="3.40.50.10860">
    <property type="entry name" value="Leucine Dehydrogenase, chain A, domain 1"/>
    <property type="match status" value="1"/>
</dbReference>
<evidence type="ECO:0000256" key="3">
    <source>
        <dbReference type="ARBA" id="ARBA00022563"/>
    </source>
</evidence>
<evidence type="ECO:0000256" key="7">
    <source>
        <dbReference type="ARBA" id="ARBA00022857"/>
    </source>
</evidence>
<evidence type="ECO:0000256" key="1">
    <source>
        <dbReference type="ARBA" id="ARBA00004777"/>
    </source>
</evidence>
<dbReference type="GO" id="GO:0005829">
    <property type="term" value="C:cytosol"/>
    <property type="evidence" value="ECO:0007669"/>
    <property type="project" value="TreeGrafter"/>
</dbReference>
<evidence type="ECO:0000256" key="6">
    <source>
        <dbReference type="ARBA" id="ARBA00022801"/>
    </source>
</evidence>
<accession>A0A537JDS3</accession>
<dbReference type="EC" id="1.5.1.5" evidence="12"/>
<dbReference type="PRINTS" id="PR00085">
    <property type="entry name" value="THFDHDRGNASE"/>
</dbReference>
<dbReference type="SUPFAM" id="SSF53223">
    <property type="entry name" value="Aminoacid dehydrogenase-like, N-terminal domain"/>
    <property type="match status" value="1"/>
</dbReference>
<reference evidence="15 16" key="1">
    <citation type="journal article" date="2019" name="Nat. Microbiol.">
        <title>Mediterranean grassland soil C-N compound turnover is dependent on rainfall and depth, and is mediated by genomically divergent microorganisms.</title>
        <authorList>
            <person name="Diamond S."/>
            <person name="Andeer P.F."/>
            <person name="Li Z."/>
            <person name="Crits-Christoph A."/>
            <person name="Burstein D."/>
            <person name="Anantharaman K."/>
            <person name="Lane K.R."/>
            <person name="Thomas B.C."/>
            <person name="Pan C."/>
            <person name="Northen T.R."/>
            <person name="Banfield J.F."/>
        </authorList>
    </citation>
    <scope>NUCLEOTIDE SEQUENCE [LARGE SCALE GENOMIC DNA]</scope>
    <source>
        <strain evidence="15">NP_6</strain>
    </source>
</reference>
<evidence type="ECO:0000256" key="12">
    <source>
        <dbReference type="HAMAP-Rule" id="MF_01576"/>
    </source>
</evidence>
<evidence type="ECO:0000259" key="13">
    <source>
        <dbReference type="Pfam" id="PF00763"/>
    </source>
</evidence>
<dbReference type="PANTHER" id="PTHR48099">
    <property type="entry name" value="C-1-TETRAHYDROFOLATE SYNTHASE, CYTOPLASMIC-RELATED"/>
    <property type="match status" value="1"/>
</dbReference>
<dbReference type="InterPro" id="IPR020631">
    <property type="entry name" value="THF_DH/CycHdrlase_NAD-bd_dom"/>
</dbReference>
<evidence type="ECO:0000259" key="14">
    <source>
        <dbReference type="Pfam" id="PF02882"/>
    </source>
</evidence>
<dbReference type="InterPro" id="IPR046346">
    <property type="entry name" value="Aminoacid_DH-like_N_sf"/>
</dbReference>
<comment type="pathway">
    <text evidence="1 12">One-carbon metabolism; tetrahydrofolate interconversion.</text>
</comment>
<keyword evidence="5 12" id="KW-0658">Purine biosynthesis</keyword>
<dbReference type="GO" id="GO:0035999">
    <property type="term" value="P:tetrahydrofolate interconversion"/>
    <property type="evidence" value="ECO:0007669"/>
    <property type="project" value="UniProtKB-UniRule"/>
</dbReference>
<dbReference type="GO" id="GO:0006164">
    <property type="term" value="P:purine nucleotide biosynthetic process"/>
    <property type="evidence" value="ECO:0007669"/>
    <property type="project" value="UniProtKB-KW"/>
</dbReference>
<dbReference type="PANTHER" id="PTHR48099:SF5">
    <property type="entry name" value="C-1-TETRAHYDROFOLATE SYNTHASE, CYTOPLASMIC"/>
    <property type="match status" value="1"/>
</dbReference>
<evidence type="ECO:0000313" key="16">
    <source>
        <dbReference type="Proteomes" id="UP000318093"/>
    </source>
</evidence>
<evidence type="ECO:0000256" key="10">
    <source>
        <dbReference type="ARBA" id="ARBA00023167"/>
    </source>
</evidence>
<dbReference type="UniPathway" id="UPA00193"/>
<keyword evidence="3 12" id="KW-0554">One-carbon metabolism</keyword>
<comment type="catalytic activity">
    <reaction evidence="12">
        <text>(6R)-5,10-methenyltetrahydrofolate + H2O = (6R)-10-formyltetrahydrofolate + H(+)</text>
        <dbReference type="Rhea" id="RHEA:23700"/>
        <dbReference type="ChEBI" id="CHEBI:15377"/>
        <dbReference type="ChEBI" id="CHEBI:15378"/>
        <dbReference type="ChEBI" id="CHEBI:57455"/>
        <dbReference type="ChEBI" id="CHEBI:195366"/>
        <dbReference type="EC" id="3.5.4.9"/>
    </reaction>
</comment>
<dbReference type="Pfam" id="PF00763">
    <property type="entry name" value="THF_DHG_CYH"/>
    <property type="match status" value="1"/>
</dbReference>
<dbReference type="AlphaFoldDB" id="A0A537JDS3"/>
<dbReference type="PROSITE" id="PS00767">
    <property type="entry name" value="THF_DHG_CYH_2"/>
    <property type="match status" value="1"/>
</dbReference>
<dbReference type="FunFam" id="3.40.50.10860:FF:000005">
    <property type="entry name" value="C-1-tetrahydrofolate synthase, cytoplasmic, putative"/>
    <property type="match status" value="1"/>
</dbReference>
<evidence type="ECO:0000256" key="9">
    <source>
        <dbReference type="ARBA" id="ARBA00023102"/>
    </source>
</evidence>
<comment type="caution">
    <text evidence="12">Lacks conserved residue(s) required for the propagation of feature annotation.</text>
</comment>
<dbReference type="InterPro" id="IPR020867">
    <property type="entry name" value="THF_DH/CycHdrlase_CS"/>
</dbReference>
<dbReference type="GO" id="GO:0000105">
    <property type="term" value="P:L-histidine biosynthetic process"/>
    <property type="evidence" value="ECO:0007669"/>
    <property type="project" value="UniProtKB-KW"/>
</dbReference>
<feature type="domain" description="Tetrahydrofolate dehydrogenase/cyclohydrolase NAD(P)-binding" evidence="14">
    <location>
        <begin position="140"/>
        <end position="280"/>
    </location>
</feature>
<dbReference type="Proteomes" id="UP000318093">
    <property type="component" value="Unassembled WGS sequence"/>
</dbReference>
<keyword evidence="7 12" id="KW-0521">NADP</keyword>
<organism evidence="15 16">
    <name type="scientific">Candidatus Segetimicrobium genomatis</name>
    <dbReference type="NCBI Taxonomy" id="2569760"/>
    <lineage>
        <taxon>Bacteria</taxon>
        <taxon>Bacillati</taxon>
        <taxon>Candidatus Sysuimicrobiota</taxon>
        <taxon>Candidatus Sysuimicrobiia</taxon>
        <taxon>Candidatus Sysuimicrobiales</taxon>
        <taxon>Candidatus Segetimicrobiaceae</taxon>
        <taxon>Candidatus Segetimicrobium</taxon>
    </lineage>
</organism>
<keyword evidence="6 12" id="KW-0378">Hydrolase</keyword>
<dbReference type="InterPro" id="IPR020630">
    <property type="entry name" value="THF_DH/CycHdrlase_cat_dom"/>
</dbReference>
<dbReference type="GO" id="GO:0009086">
    <property type="term" value="P:methionine biosynthetic process"/>
    <property type="evidence" value="ECO:0007669"/>
    <property type="project" value="UniProtKB-KW"/>
</dbReference>
<dbReference type="GO" id="GO:0004477">
    <property type="term" value="F:methenyltetrahydrofolate cyclohydrolase activity"/>
    <property type="evidence" value="ECO:0007669"/>
    <property type="project" value="UniProtKB-UniRule"/>
</dbReference>
<name>A0A537JDS3_9BACT</name>
<protein>
    <recommendedName>
        <fullName evidence="12">Bifunctional protein FolD</fullName>
    </recommendedName>
    <domain>
        <recommendedName>
            <fullName evidence="12">Methylenetetrahydrofolate dehydrogenase</fullName>
            <ecNumber evidence="12">1.5.1.5</ecNumber>
        </recommendedName>
    </domain>
    <domain>
        <recommendedName>
            <fullName evidence="12">Methenyltetrahydrofolate cyclohydrolase</fullName>
            <ecNumber evidence="12">3.5.4.9</ecNumber>
        </recommendedName>
    </domain>
</protein>
<dbReference type="EC" id="3.5.4.9" evidence="12"/>
<proteinExistence type="inferred from homology"/>
<dbReference type="HAMAP" id="MF_01576">
    <property type="entry name" value="THF_DHG_CYH"/>
    <property type="match status" value="1"/>
</dbReference>
<evidence type="ECO:0000256" key="4">
    <source>
        <dbReference type="ARBA" id="ARBA00022605"/>
    </source>
</evidence>
<keyword evidence="8 12" id="KW-0560">Oxidoreductase</keyword>
<feature type="binding site" evidence="12">
    <location>
        <begin position="166"/>
        <end position="168"/>
    </location>
    <ligand>
        <name>NADP(+)</name>
        <dbReference type="ChEBI" id="CHEBI:58349"/>
    </ligand>
</feature>
<comment type="subunit">
    <text evidence="2 12">Homodimer.</text>
</comment>
<keyword evidence="4 12" id="KW-0028">Amino-acid biosynthesis</keyword>
<dbReference type="CDD" id="cd01080">
    <property type="entry name" value="NAD_bind_m-THF_DH_Cyclohyd"/>
    <property type="match status" value="1"/>
</dbReference>
<dbReference type="SUPFAM" id="SSF51735">
    <property type="entry name" value="NAD(P)-binding Rossmann-fold domains"/>
    <property type="match status" value="1"/>
</dbReference>
<feature type="domain" description="Tetrahydrofolate dehydrogenase/cyclohydrolase catalytic" evidence="13">
    <location>
        <begin position="6"/>
        <end position="121"/>
    </location>
</feature>
<comment type="similarity">
    <text evidence="12">Belongs to the tetrahydrofolate dehydrogenase/cyclohydrolase family.</text>
</comment>
<keyword evidence="9 12" id="KW-0368">Histidine biosynthesis</keyword>
<evidence type="ECO:0000313" key="15">
    <source>
        <dbReference type="EMBL" id="TMI81492.1"/>
    </source>
</evidence>
<comment type="catalytic activity">
    <reaction evidence="12">
        <text>(6R)-5,10-methylene-5,6,7,8-tetrahydrofolate + NADP(+) = (6R)-5,10-methenyltetrahydrofolate + NADPH</text>
        <dbReference type="Rhea" id="RHEA:22812"/>
        <dbReference type="ChEBI" id="CHEBI:15636"/>
        <dbReference type="ChEBI" id="CHEBI:57455"/>
        <dbReference type="ChEBI" id="CHEBI:57783"/>
        <dbReference type="ChEBI" id="CHEBI:58349"/>
        <dbReference type="EC" id="1.5.1.5"/>
    </reaction>
</comment>
<gene>
    <name evidence="12" type="primary">folD</name>
    <name evidence="15" type="ORF">E6H03_06920</name>
</gene>
<comment type="caution">
    <text evidence="15">The sequence shown here is derived from an EMBL/GenBank/DDBJ whole genome shotgun (WGS) entry which is preliminary data.</text>
</comment>
<dbReference type="Pfam" id="PF02882">
    <property type="entry name" value="THF_DHG_CYH_C"/>
    <property type="match status" value="1"/>
</dbReference>
<evidence type="ECO:0000256" key="5">
    <source>
        <dbReference type="ARBA" id="ARBA00022755"/>
    </source>
</evidence>
<evidence type="ECO:0000256" key="8">
    <source>
        <dbReference type="ARBA" id="ARBA00023002"/>
    </source>
</evidence>
<keyword evidence="10 12" id="KW-0486">Methionine biosynthesis</keyword>
<dbReference type="InterPro" id="IPR000672">
    <property type="entry name" value="THF_DH/CycHdrlase"/>
</dbReference>
<dbReference type="GO" id="GO:0004488">
    <property type="term" value="F:methylenetetrahydrofolate dehydrogenase (NADP+) activity"/>
    <property type="evidence" value="ECO:0007669"/>
    <property type="project" value="UniProtKB-UniRule"/>
</dbReference>
<comment type="function">
    <text evidence="12">Catalyzes the oxidation of 5,10-methylenetetrahydrofolate to 5,10-methenyltetrahydrofolate and then the hydrolysis of 5,10-methenyltetrahydrofolate to 10-formyltetrahydrofolate.</text>
</comment>
<dbReference type="FunFam" id="3.40.50.720:FF:000094">
    <property type="entry name" value="Bifunctional protein FolD"/>
    <property type="match status" value="1"/>
</dbReference>
<dbReference type="Gene3D" id="3.40.50.720">
    <property type="entry name" value="NAD(P)-binding Rossmann-like Domain"/>
    <property type="match status" value="1"/>
</dbReference>